<dbReference type="Pfam" id="PF13834">
    <property type="entry name" value="DUF4193"/>
    <property type="match status" value="1"/>
</dbReference>
<gene>
    <name evidence="1" type="ORF">GCM10011612_10180</name>
</gene>
<dbReference type="Proteomes" id="UP000614239">
    <property type="component" value="Unassembled WGS sequence"/>
</dbReference>
<sequence length="192" mass="20892">MAMCLLKDLSFQGTACHHRAGMPGRPAGEPFPDRAGRPVSQGLALILSGAMVRVPCSERDRLCVEASLPGSAPAAGPRVTSRRRERVTWTMATDYDAPRKHDDEPEADSIEELTAARQKDQSSEAIEEDENEVAEGFELPGADLSREELSVHVVPQLEDEFTCSECFLVHHRSQLAYIDDATGLPVCTDCAG</sequence>
<dbReference type="InterPro" id="IPR025242">
    <property type="entry name" value="DUF4193"/>
</dbReference>
<evidence type="ECO:0000313" key="1">
    <source>
        <dbReference type="EMBL" id="GGO97502.1"/>
    </source>
</evidence>
<dbReference type="AlphaFoldDB" id="A0A8H9LEU1"/>
<dbReference type="EMBL" id="BMNJ01000003">
    <property type="protein sequence ID" value="GGO97502.1"/>
    <property type="molecule type" value="Genomic_DNA"/>
</dbReference>
<organism evidence="1 2">
    <name type="scientific">Actinomyces gaoshouyii</name>
    <dbReference type="NCBI Taxonomy" id="1960083"/>
    <lineage>
        <taxon>Bacteria</taxon>
        <taxon>Bacillati</taxon>
        <taxon>Actinomycetota</taxon>
        <taxon>Actinomycetes</taxon>
        <taxon>Actinomycetales</taxon>
        <taxon>Actinomycetaceae</taxon>
        <taxon>Actinomyces</taxon>
    </lineage>
</organism>
<proteinExistence type="predicted"/>
<comment type="caution">
    <text evidence="1">The sequence shown here is derived from an EMBL/GenBank/DDBJ whole genome shotgun (WGS) entry which is preliminary data.</text>
</comment>
<protein>
    <recommendedName>
        <fullName evidence="3">dUTPase</fullName>
    </recommendedName>
</protein>
<evidence type="ECO:0000313" key="2">
    <source>
        <dbReference type="Proteomes" id="UP000614239"/>
    </source>
</evidence>
<name>A0A8H9LEU1_9ACTO</name>
<keyword evidence="2" id="KW-1185">Reference proteome</keyword>
<accession>A0A8H9LEU1</accession>
<evidence type="ECO:0008006" key="3">
    <source>
        <dbReference type="Google" id="ProtNLM"/>
    </source>
</evidence>
<reference evidence="1" key="2">
    <citation type="submission" date="2020-09" db="EMBL/GenBank/DDBJ databases">
        <authorList>
            <person name="Sun Q."/>
            <person name="Zhou Y."/>
        </authorList>
    </citation>
    <scope>NUCLEOTIDE SEQUENCE</scope>
    <source>
        <strain evidence="1">CGMCC 4.7372</strain>
    </source>
</reference>
<reference evidence="1" key="1">
    <citation type="journal article" date="2014" name="Int. J. Syst. Evol. Microbiol.">
        <title>Complete genome sequence of Corynebacterium casei LMG S-19264T (=DSM 44701T), isolated from a smear-ripened cheese.</title>
        <authorList>
            <consortium name="US DOE Joint Genome Institute (JGI-PGF)"/>
            <person name="Walter F."/>
            <person name="Albersmeier A."/>
            <person name="Kalinowski J."/>
            <person name="Ruckert C."/>
        </authorList>
    </citation>
    <scope>NUCLEOTIDE SEQUENCE</scope>
    <source>
        <strain evidence="1">CGMCC 4.7372</strain>
    </source>
</reference>